<organism evidence="1 2">
    <name type="scientific">Zhongshania antarctica</name>
    <dbReference type="NCBI Taxonomy" id="641702"/>
    <lineage>
        <taxon>Bacteria</taxon>
        <taxon>Pseudomonadati</taxon>
        <taxon>Pseudomonadota</taxon>
        <taxon>Gammaproteobacteria</taxon>
        <taxon>Cellvibrionales</taxon>
        <taxon>Spongiibacteraceae</taxon>
        <taxon>Zhongshania</taxon>
    </lineage>
</organism>
<keyword evidence="2" id="KW-1185">Reference proteome</keyword>
<evidence type="ECO:0000313" key="2">
    <source>
        <dbReference type="Proteomes" id="UP000536640"/>
    </source>
</evidence>
<dbReference type="CDD" id="cd11527">
    <property type="entry name" value="NTP-PPase_dUTPase"/>
    <property type="match status" value="1"/>
</dbReference>
<dbReference type="InterPro" id="IPR014871">
    <property type="entry name" value="dUTPase/dCTP_pyrophosphatase"/>
</dbReference>
<dbReference type="RefSeq" id="WP_226968218.1">
    <property type="nucleotide sequence ID" value="NZ_JACHHW010000007.1"/>
</dbReference>
<dbReference type="SUPFAM" id="SSF101386">
    <property type="entry name" value="all-alpha NTP pyrophosphatases"/>
    <property type="match status" value="1"/>
</dbReference>
<name>A0A840R5J1_9GAMM</name>
<dbReference type="Gene3D" id="1.10.4010.10">
    <property type="entry name" value="Type II deoxyuridine triphosphatase"/>
    <property type="match status" value="1"/>
</dbReference>
<accession>A0A840R5J1</accession>
<comment type="caution">
    <text evidence="1">The sequence shown here is derived from an EMBL/GenBank/DDBJ whole genome shotgun (WGS) entry which is preliminary data.</text>
</comment>
<sequence length="210" mass="24124">MSDINNRQAFVTMLGLQDRMNSKVHAEWRDQGFAWYRAAWIECAELMDHYGYKWWKKQQPDIQQVQLEIVDIWHFGLSAMFRVGADTDELADEIVAELGNYRASGKDVLAATESLAAYCLTEKSFSVSLFWDLMAAAELSFDQLYKQYVGKNVLNFFRQDNGYKDGSYIKIWQGEEDNVHLVQILATADMASPQFADDVYQSLAARYPVA</sequence>
<protein>
    <submittedName>
        <fullName evidence="1">Dimeric dUTPase (All-alpha-NTP-PPase superfamily)</fullName>
    </submittedName>
</protein>
<dbReference type="EMBL" id="JACHHW010000007">
    <property type="protein sequence ID" value="MBB5188475.1"/>
    <property type="molecule type" value="Genomic_DNA"/>
</dbReference>
<dbReference type="AlphaFoldDB" id="A0A840R5J1"/>
<reference evidence="1 2" key="1">
    <citation type="submission" date="2020-08" db="EMBL/GenBank/DDBJ databases">
        <title>Genomic Encyclopedia of Type Strains, Phase IV (KMG-IV): sequencing the most valuable type-strain genomes for metagenomic binning, comparative biology and taxonomic classification.</title>
        <authorList>
            <person name="Goeker M."/>
        </authorList>
    </citation>
    <scope>NUCLEOTIDE SEQUENCE [LARGE SCALE GENOMIC DNA]</scope>
    <source>
        <strain evidence="1 2">DSM 25701</strain>
    </source>
</reference>
<dbReference type="Pfam" id="PF08761">
    <property type="entry name" value="dUTPase_2"/>
    <property type="match status" value="1"/>
</dbReference>
<proteinExistence type="predicted"/>
<dbReference type="Proteomes" id="UP000536640">
    <property type="component" value="Unassembled WGS sequence"/>
</dbReference>
<evidence type="ECO:0000313" key="1">
    <source>
        <dbReference type="EMBL" id="MBB5188475.1"/>
    </source>
</evidence>
<gene>
    <name evidence="1" type="ORF">HNQ57_002757</name>
</gene>